<dbReference type="InterPro" id="IPR023214">
    <property type="entry name" value="HAD_sf"/>
</dbReference>
<dbReference type="Pfam" id="PF08282">
    <property type="entry name" value="Hydrolase_3"/>
    <property type="match status" value="1"/>
</dbReference>
<reference evidence="1" key="1">
    <citation type="submission" date="2022-08" db="EMBL/GenBank/DDBJ databases">
        <title>The genomic sequence of strain Paenibacillus sp. SCIV0701.</title>
        <authorList>
            <person name="Zhao H."/>
        </authorList>
    </citation>
    <scope>NUCLEOTIDE SEQUENCE</scope>
    <source>
        <strain evidence="1">SCIV0701</strain>
    </source>
</reference>
<dbReference type="AlphaFoldDB" id="A0A9X2MLP6"/>
<proteinExistence type="predicted"/>
<dbReference type="Gene3D" id="3.30.1240.10">
    <property type="match status" value="1"/>
</dbReference>
<dbReference type="InterPro" id="IPR006379">
    <property type="entry name" value="HAD-SF_hydro_IIB"/>
</dbReference>
<dbReference type="InterPro" id="IPR000150">
    <property type="entry name" value="Cof"/>
</dbReference>
<dbReference type="NCBIfam" id="TIGR00099">
    <property type="entry name" value="Cof-subfamily"/>
    <property type="match status" value="1"/>
</dbReference>
<keyword evidence="2" id="KW-1185">Reference proteome</keyword>
<dbReference type="SFLD" id="SFLDG01144">
    <property type="entry name" value="C2.B.4:_PGP_Like"/>
    <property type="match status" value="1"/>
</dbReference>
<protein>
    <submittedName>
        <fullName evidence="1">Cof-type HAD-IIB family hydrolase</fullName>
    </submittedName>
</protein>
<dbReference type="CDD" id="cd07516">
    <property type="entry name" value="HAD_Pase"/>
    <property type="match status" value="1"/>
</dbReference>
<evidence type="ECO:0000313" key="2">
    <source>
        <dbReference type="Proteomes" id="UP001141950"/>
    </source>
</evidence>
<keyword evidence="1" id="KW-0378">Hydrolase</keyword>
<sequence length="269" mass="29591">MYKLIAIDVDDTLLNDELAVTEGTRQAMAAAIASGVTVTLATGRMFASARQIAKGINLNVPIITYQGALVKTLLDGQVLYERSVPTDAARQVYAYCEANGLHLQLYVDDELYGTEDNERIRAYSRQSNIPYRIEPDFSKLIDLPMNKLLMIDEPGRLDEVAVELQALVGDRVHITKSKAHYLEIMHKEGTKGHALQYLAEHIGCTMEQTIAIGDAWNDREMIQAAGLGVAMGNAVPALKELADYVTLSNNEDGVKQVIEKFVLNAQPGL</sequence>
<gene>
    <name evidence="1" type="ORF">NQZ67_00605</name>
</gene>
<dbReference type="Proteomes" id="UP001141950">
    <property type="component" value="Unassembled WGS sequence"/>
</dbReference>
<organism evidence="1 2">
    <name type="scientific">Paenibacillus soyae</name>
    <dbReference type="NCBI Taxonomy" id="2969249"/>
    <lineage>
        <taxon>Bacteria</taxon>
        <taxon>Bacillati</taxon>
        <taxon>Bacillota</taxon>
        <taxon>Bacilli</taxon>
        <taxon>Bacillales</taxon>
        <taxon>Paenibacillaceae</taxon>
        <taxon>Paenibacillus</taxon>
    </lineage>
</organism>
<dbReference type="GO" id="GO:0005829">
    <property type="term" value="C:cytosol"/>
    <property type="evidence" value="ECO:0007669"/>
    <property type="project" value="TreeGrafter"/>
</dbReference>
<dbReference type="SFLD" id="SFLDS00003">
    <property type="entry name" value="Haloacid_Dehalogenase"/>
    <property type="match status" value="1"/>
</dbReference>
<dbReference type="PANTHER" id="PTHR10000:SF8">
    <property type="entry name" value="HAD SUPERFAMILY HYDROLASE-LIKE, TYPE 3"/>
    <property type="match status" value="1"/>
</dbReference>
<dbReference type="RefSeq" id="WP_257441855.1">
    <property type="nucleotide sequence ID" value="NZ_JANIPJ010000001.1"/>
</dbReference>
<dbReference type="SFLD" id="SFLDG01140">
    <property type="entry name" value="C2.B:_Phosphomannomutase_and_P"/>
    <property type="match status" value="1"/>
</dbReference>
<dbReference type="Gene3D" id="3.40.50.1000">
    <property type="entry name" value="HAD superfamily/HAD-like"/>
    <property type="match status" value="1"/>
</dbReference>
<accession>A0A9X2MLP6</accession>
<comment type="caution">
    <text evidence="1">The sequence shown here is derived from an EMBL/GenBank/DDBJ whole genome shotgun (WGS) entry which is preliminary data.</text>
</comment>
<dbReference type="PANTHER" id="PTHR10000">
    <property type="entry name" value="PHOSPHOSERINE PHOSPHATASE"/>
    <property type="match status" value="1"/>
</dbReference>
<dbReference type="GO" id="GO:0016791">
    <property type="term" value="F:phosphatase activity"/>
    <property type="evidence" value="ECO:0007669"/>
    <property type="project" value="UniProtKB-ARBA"/>
</dbReference>
<dbReference type="PROSITE" id="PS01229">
    <property type="entry name" value="COF_2"/>
    <property type="match status" value="1"/>
</dbReference>
<dbReference type="NCBIfam" id="TIGR01484">
    <property type="entry name" value="HAD-SF-IIB"/>
    <property type="match status" value="1"/>
</dbReference>
<dbReference type="EMBL" id="JANIPJ010000001">
    <property type="protein sequence ID" value="MCR2802367.1"/>
    <property type="molecule type" value="Genomic_DNA"/>
</dbReference>
<dbReference type="InterPro" id="IPR036412">
    <property type="entry name" value="HAD-like_sf"/>
</dbReference>
<dbReference type="SUPFAM" id="SSF56784">
    <property type="entry name" value="HAD-like"/>
    <property type="match status" value="1"/>
</dbReference>
<evidence type="ECO:0000313" key="1">
    <source>
        <dbReference type="EMBL" id="MCR2802367.1"/>
    </source>
</evidence>
<dbReference type="GO" id="GO:0000287">
    <property type="term" value="F:magnesium ion binding"/>
    <property type="evidence" value="ECO:0007669"/>
    <property type="project" value="TreeGrafter"/>
</dbReference>
<name>A0A9X2MLP6_9BACL</name>